<organism evidence="7 8">
    <name type="scientific">Candidatus Electrothrix aarhusensis</name>
    <dbReference type="NCBI Taxonomy" id="1859131"/>
    <lineage>
        <taxon>Bacteria</taxon>
        <taxon>Pseudomonadati</taxon>
        <taxon>Thermodesulfobacteriota</taxon>
        <taxon>Desulfobulbia</taxon>
        <taxon>Desulfobulbales</taxon>
        <taxon>Desulfobulbaceae</taxon>
        <taxon>Candidatus Electrothrix</taxon>
    </lineage>
</organism>
<dbReference type="AlphaFoldDB" id="A0A444J3J3"/>
<dbReference type="InterPro" id="IPR051198">
    <property type="entry name" value="BchE-like"/>
</dbReference>
<reference evidence="7 8" key="1">
    <citation type="submission" date="2017-01" db="EMBL/GenBank/DDBJ databases">
        <title>The cable genome- insights into the physiology and evolution of filamentous bacteria capable of sulfide oxidation via long distance electron transfer.</title>
        <authorList>
            <person name="Schreiber L."/>
            <person name="Bjerg J.T."/>
            <person name="Boggild A."/>
            <person name="Van De Vossenberg J."/>
            <person name="Meysman F."/>
            <person name="Nielsen L.P."/>
            <person name="Schramm A."/>
            <person name="Kjeldsen K.U."/>
        </authorList>
    </citation>
    <scope>NUCLEOTIDE SEQUENCE [LARGE SCALE GENOMIC DNA]</scope>
    <source>
        <strain evidence="7">MCF</strain>
    </source>
</reference>
<dbReference type="SFLD" id="SFLDG01082">
    <property type="entry name" value="B12-binding_domain_containing"/>
    <property type="match status" value="1"/>
</dbReference>
<protein>
    <submittedName>
        <fullName evidence="7">Radical SAM superfamily enzyme YgiQ, UPF0313 family</fullName>
    </submittedName>
</protein>
<dbReference type="PROSITE" id="PS51918">
    <property type="entry name" value="RADICAL_SAM"/>
    <property type="match status" value="1"/>
</dbReference>
<evidence type="ECO:0000313" key="7">
    <source>
        <dbReference type="EMBL" id="RWX47425.1"/>
    </source>
</evidence>
<comment type="caution">
    <text evidence="7">The sequence shown here is derived from an EMBL/GenBank/DDBJ whole genome shotgun (WGS) entry which is preliminary data.</text>
</comment>
<keyword evidence="2" id="KW-0949">S-adenosyl-L-methionine</keyword>
<gene>
    <name evidence="7" type="ORF">H206_01517</name>
</gene>
<evidence type="ECO:0000256" key="1">
    <source>
        <dbReference type="ARBA" id="ARBA00001966"/>
    </source>
</evidence>
<name>A0A444J3J3_9BACT</name>
<dbReference type="GO" id="GO:0051536">
    <property type="term" value="F:iron-sulfur cluster binding"/>
    <property type="evidence" value="ECO:0007669"/>
    <property type="project" value="UniProtKB-KW"/>
</dbReference>
<evidence type="ECO:0000256" key="4">
    <source>
        <dbReference type="ARBA" id="ARBA00023004"/>
    </source>
</evidence>
<keyword evidence="8" id="KW-1185">Reference proteome</keyword>
<dbReference type="InterPro" id="IPR007197">
    <property type="entry name" value="rSAM"/>
</dbReference>
<dbReference type="Pfam" id="PF13311">
    <property type="entry name" value="DUF4080"/>
    <property type="match status" value="1"/>
</dbReference>
<dbReference type="SFLD" id="SFLDS00029">
    <property type="entry name" value="Radical_SAM"/>
    <property type="match status" value="1"/>
</dbReference>
<dbReference type="EMBL" id="MTKO01000034">
    <property type="protein sequence ID" value="RWX47425.1"/>
    <property type="molecule type" value="Genomic_DNA"/>
</dbReference>
<keyword evidence="5" id="KW-0411">Iron-sulfur</keyword>
<dbReference type="CDD" id="cd01335">
    <property type="entry name" value="Radical_SAM"/>
    <property type="match status" value="1"/>
</dbReference>
<dbReference type="InterPro" id="IPR006638">
    <property type="entry name" value="Elp3/MiaA/NifB-like_rSAM"/>
</dbReference>
<dbReference type="InterPro" id="IPR025288">
    <property type="entry name" value="DUF4080"/>
</dbReference>
<keyword evidence="4" id="KW-0408">Iron</keyword>
<dbReference type="GO" id="GO:0005829">
    <property type="term" value="C:cytosol"/>
    <property type="evidence" value="ECO:0007669"/>
    <property type="project" value="TreeGrafter"/>
</dbReference>
<proteinExistence type="predicted"/>
<evidence type="ECO:0000313" key="8">
    <source>
        <dbReference type="Proteomes" id="UP000287853"/>
    </source>
</evidence>
<evidence type="ECO:0000256" key="2">
    <source>
        <dbReference type="ARBA" id="ARBA00022691"/>
    </source>
</evidence>
<dbReference type="SMART" id="SM00729">
    <property type="entry name" value="Elp3"/>
    <property type="match status" value="1"/>
</dbReference>
<feature type="domain" description="Radical SAM core" evidence="6">
    <location>
        <begin position="152"/>
        <end position="382"/>
    </location>
</feature>
<comment type="cofactor">
    <cofactor evidence="1">
        <name>[4Fe-4S] cluster</name>
        <dbReference type="ChEBI" id="CHEBI:49883"/>
    </cofactor>
</comment>
<dbReference type="Gene3D" id="3.80.30.20">
    <property type="entry name" value="tm_1862 like domain"/>
    <property type="match status" value="1"/>
</dbReference>
<dbReference type="InterPro" id="IPR023404">
    <property type="entry name" value="rSAM_horseshoe"/>
</dbReference>
<evidence type="ECO:0000256" key="3">
    <source>
        <dbReference type="ARBA" id="ARBA00022723"/>
    </source>
</evidence>
<sequence length="555" mass="64514">MFHLISINCRYSHSCLALFYVRNALEQQLPDQPLIFSQFTINDPYYATLLRISGASAKVLFFSVYIWNHRFIRRLINDLARLQPNLPIILGGPQALALGELPVQCTLFIGEIEGAPKEFYLDLEKGCLQSLYRAEKPQTFPSPYRQEDFTGALKNRQLYYESSRGCPFSCSYCLSSGSNGVRHKPVELVKEELTVLIAAKPMIIKQVDRTFNDHPERALAIWQFLINQTEQVRFHFEIAPDRFTEPMFELLATVPCDQFQFEIGIQSCQPQTLAAVNRKMDIEATCRNIKRLLDLDTIHLHVDLILGLPFETEASFQDSFNQVFRLAPHYIQLGLLKVLPDTEISRRAEEFGLISCSEPPYEVLATRWLDHEQLTELYELCECTESFYNNRFFRSFWQYLVEKNEDPFAFFSELLRLCREYNFFQLSRTHKLMLRILTDLVQTREDQDLLLDLLRYDWLRCGFRTLPEYLTETSQKELRNHLRAALPQNVEGLFTYQTRVEFLKQASFVELSQEAMQFLGLTNQDNVVGGLIALLPEQTAGVMKFNRATMLPSCL</sequence>
<evidence type="ECO:0000256" key="5">
    <source>
        <dbReference type="ARBA" id="ARBA00023014"/>
    </source>
</evidence>
<dbReference type="SUPFAM" id="SSF102114">
    <property type="entry name" value="Radical SAM enzymes"/>
    <property type="match status" value="1"/>
</dbReference>
<accession>A0A444J3J3</accession>
<dbReference type="GO" id="GO:0046872">
    <property type="term" value="F:metal ion binding"/>
    <property type="evidence" value="ECO:0007669"/>
    <property type="project" value="UniProtKB-KW"/>
</dbReference>
<dbReference type="GO" id="GO:0003824">
    <property type="term" value="F:catalytic activity"/>
    <property type="evidence" value="ECO:0007669"/>
    <property type="project" value="InterPro"/>
</dbReference>
<keyword evidence="3" id="KW-0479">Metal-binding</keyword>
<dbReference type="PANTHER" id="PTHR43409:SF16">
    <property type="entry name" value="SLR0320 PROTEIN"/>
    <property type="match status" value="1"/>
</dbReference>
<evidence type="ECO:0000259" key="6">
    <source>
        <dbReference type="PROSITE" id="PS51918"/>
    </source>
</evidence>
<dbReference type="PANTHER" id="PTHR43409">
    <property type="entry name" value="ANAEROBIC MAGNESIUM-PROTOPORPHYRIN IX MONOMETHYL ESTER CYCLASE-RELATED"/>
    <property type="match status" value="1"/>
</dbReference>
<dbReference type="InterPro" id="IPR058240">
    <property type="entry name" value="rSAM_sf"/>
</dbReference>
<dbReference type="Pfam" id="PF04055">
    <property type="entry name" value="Radical_SAM"/>
    <property type="match status" value="1"/>
</dbReference>
<dbReference type="Proteomes" id="UP000287853">
    <property type="component" value="Unassembled WGS sequence"/>
</dbReference>